<accession>D1PZM3</accession>
<name>D1PZM3_9BACT</name>
<dbReference type="HOGENOM" id="CLU_3187228_0_0_10"/>
<organism evidence="1 2">
    <name type="scientific">Hallella bergensis DSM 17361</name>
    <dbReference type="NCBI Taxonomy" id="585502"/>
    <lineage>
        <taxon>Bacteria</taxon>
        <taxon>Pseudomonadati</taxon>
        <taxon>Bacteroidota</taxon>
        <taxon>Bacteroidia</taxon>
        <taxon>Bacteroidales</taxon>
        <taxon>Prevotellaceae</taxon>
        <taxon>Hallella</taxon>
    </lineage>
</organism>
<evidence type="ECO:0000313" key="1">
    <source>
        <dbReference type="EMBL" id="EFA43181.1"/>
    </source>
</evidence>
<reference evidence="1 2" key="1">
    <citation type="submission" date="2009-10" db="EMBL/GenBank/DDBJ databases">
        <authorList>
            <person name="Qin X."/>
            <person name="Bachman B."/>
            <person name="Battles P."/>
            <person name="Bell A."/>
            <person name="Bess C."/>
            <person name="Bickham C."/>
            <person name="Chaboub L."/>
            <person name="Chen D."/>
            <person name="Coyle M."/>
            <person name="Deiros D.R."/>
            <person name="Dinh H."/>
            <person name="Forbes L."/>
            <person name="Fowler G."/>
            <person name="Francisco L."/>
            <person name="Fu Q."/>
            <person name="Gubbala S."/>
            <person name="Hale W."/>
            <person name="Han Y."/>
            <person name="Hemphill L."/>
            <person name="Highlander S.K."/>
            <person name="Hirani K."/>
            <person name="Hogues M."/>
            <person name="Jackson L."/>
            <person name="Jakkamsetti A."/>
            <person name="Javaid M."/>
            <person name="Jiang H."/>
            <person name="Korchina V."/>
            <person name="Kovar C."/>
            <person name="Lara F."/>
            <person name="Lee S."/>
            <person name="Mata R."/>
            <person name="Mathew T."/>
            <person name="Moen C."/>
            <person name="Morales K."/>
            <person name="Munidasa M."/>
            <person name="Nazareth L."/>
            <person name="Ngo R."/>
            <person name="Nguyen L."/>
            <person name="Okwuonu G."/>
            <person name="Ongeri F."/>
            <person name="Patil S."/>
            <person name="Petrosino J."/>
            <person name="Pham C."/>
            <person name="Pham P."/>
            <person name="Pu L.-L."/>
            <person name="Puazo M."/>
            <person name="Raj R."/>
            <person name="Reid J."/>
            <person name="Rouhana J."/>
            <person name="Saada N."/>
            <person name="Shang Y."/>
            <person name="Simmons D."/>
            <person name="Thornton R."/>
            <person name="Warren J."/>
            <person name="Weissenberger G."/>
            <person name="Zhang J."/>
            <person name="Zhang L."/>
            <person name="Zhou C."/>
            <person name="Zhu D."/>
            <person name="Muzny D."/>
            <person name="Worley K."/>
            <person name="Gibbs R."/>
        </authorList>
    </citation>
    <scope>NUCLEOTIDE SEQUENCE [LARGE SCALE GENOMIC DNA]</scope>
    <source>
        <strain evidence="1 2">DSM 17361</strain>
    </source>
</reference>
<comment type="caution">
    <text evidence="1">The sequence shown here is derived from an EMBL/GenBank/DDBJ whole genome shotgun (WGS) entry which is preliminary data.</text>
</comment>
<protein>
    <submittedName>
        <fullName evidence="1">Uncharacterized protein</fullName>
    </submittedName>
</protein>
<proteinExistence type="predicted"/>
<dbReference type="EMBL" id="ACKS01000085">
    <property type="protein sequence ID" value="EFA43181.1"/>
    <property type="molecule type" value="Genomic_DNA"/>
</dbReference>
<evidence type="ECO:0000313" key="2">
    <source>
        <dbReference type="Proteomes" id="UP000003160"/>
    </source>
</evidence>
<dbReference type="Proteomes" id="UP000003160">
    <property type="component" value="Unassembled WGS sequence"/>
</dbReference>
<dbReference type="AlphaFoldDB" id="D1PZM3"/>
<sequence>MDKRLIAKNLTFLLRKINLRISPKPTRSKIISEERRVKKEEASRTA</sequence>
<keyword evidence="2" id="KW-1185">Reference proteome</keyword>
<gene>
    <name evidence="1" type="ORF">HMPREF0645_2408</name>
</gene>